<reference evidence="2 3" key="1">
    <citation type="journal article" date="2016" name="Front. Microbiol.">
        <title>Comprehensive Phylogenetic Analysis of Bovine Non-aureus Staphylococci Species Based on Whole-Genome Sequencing.</title>
        <authorList>
            <person name="Naushad S."/>
            <person name="Barkema H.W."/>
            <person name="Luby C."/>
            <person name="Condas L.A."/>
            <person name="Nobrega D.B."/>
            <person name="Carson D.A."/>
            <person name="De Buck J."/>
        </authorList>
    </citation>
    <scope>NUCLEOTIDE SEQUENCE [LARGE SCALE GENOMIC DNA]</scope>
    <source>
        <strain evidence="2 3">SNUC 2993</strain>
    </source>
</reference>
<keyword evidence="1" id="KW-1133">Transmembrane helix</keyword>
<proteinExistence type="predicted"/>
<dbReference type="AlphaFoldDB" id="A0A2T4PXP9"/>
<feature type="transmembrane region" description="Helical" evidence="1">
    <location>
        <begin position="34"/>
        <end position="55"/>
    </location>
</feature>
<organism evidence="2 3">
    <name type="scientific">Staphylococcus warneri</name>
    <dbReference type="NCBI Taxonomy" id="1292"/>
    <lineage>
        <taxon>Bacteria</taxon>
        <taxon>Bacillati</taxon>
        <taxon>Bacillota</taxon>
        <taxon>Bacilli</taxon>
        <taxon>Bacillales</taxon>
        <taxon>Staphylococcaceae</taxon>
        <taxon>Staphylococcus</taxon>
    </lineage>
</organism>
<dbReference type="EMBL" id="PZEV01000060">
    <property type="protein sequence ID" value="PTI49586.1"/>
    <property type="molecule type" value="Genomic_DNA"/>
</dbReference>
<accession>A0A2T4PXP9</accession>
<dbReference type="STRING" id="1194526.A284_06020"/>
<name>A0A2T4PXP9_STAWA</name>
<gene>
    <name evidence="2" type="ORF">BU085_11720</name>
</gene>
<dbReference type="Proteomes" id="UP000240717">
    <property type="component" value="Unassembled WGS sequence"/>
</dbReference>
<keyword evidence="1" id="KW-0472">Membrane</keyword>
<evidence type="ECO:0000313" key="2">
    <source>
        <dbReference type="EMBL" id="PTI49586.1"/>
    </source>
</evidence>
<feature type="non-terminal residue" evidence="2">
    <location>
        <position position="100"/>
    </location>
</feature>
<evidence type="ECO:0000313" key="3">
    <source>
        <dbReference type="Proteomes" id="UP000240717"/>
    </source>
</evidence>
<sequence length="100" mass="11718">MILQLNYLMRIFVPQTTKIKSTIVLKNKLPSFTFIEMIFSLMITTILLTSVPLTIKMIGQYKQIALENSSIEYEFFHSDFLKEQKEGAIKPIIKERHTLH</sequence>
<comment type="caution">
    <text evidence="2">The sequence shown here is derived from an EMBL/GenBank/DDBJ whole genome shotgun (WGS) entry which is preliminary data.</text>
</comment>
<keyword evidence="1" id="KW-0812">Transmembrane</keyword>
<protein>
    <submittedName>
        <fullName evidence="2">Uncharacterized protein</fullName>
    </submittedName>
</protein>
<evidence type="ECO:0000256" key="1">
    <source>
        <dbReference type="SAM" id="Phobius"/>
    </source>
</evidence>